<dbReference type="SUPFAM" id="SSF56112">
    <property type="entry name" value="Protein kinase-like (PK-like)"/>
    <property type="match status" value="1"/>
</dbReference>
<protein>
    <recommendedName>
        <fullName evidence="2">Protein kinase domain-containing protein</fullName>
    </recommendedName>
</protein>
<reference evidence="3" key="1">
    <citation type="journal article" date="2023" name="Mol. Phylogenet. Evol.">
        <title>Genome-scale phylogeny and comparative genomics of the fungal order Sordariales.</title>
        <authorList>
            <person name="Hensen N."/>
            <person name="Bonometti L."/>
            <person name="Westerberg I."/>
            <person name="Brannstrom I.O."/>
            <person name="Guillou S."/>
            <person name="Cros-Aarteil S."/>
            <person name="Calhoun S."/>
            <person name="Haridas S."/>
            <person name="Kuo A."/>
            <person name="Mondo S."/>
            <person name="Pangilinan J."/>
            <person name="Riley R."/>
            <person name="LaButti K."/>
            <person name="Andreopoulos B."/>
            <person name="Lipzen A."/>
            <person name="Chen C."/>
            <person name="Yan M."/>
            <person name="Daum C."/>
            <person name="Ng V."/>
            <person name="Clum A."/>
            <person name="Steindorff A."/>
            <person name="Ohm R.A."/>
            <person name="Martin F."/>
            <person name="Silar P."/>
            <person name="Natvig D.O."/>
            <person name="Lalanne C."/>
            <person name="Gautier V."/>
            <person name="Ament-Velasquez S.L."/>
            <person name="Kruys A."/>
            <person name="Hutchinson M.I."/>
            <person name="Powell A.J."/>
            <person name="Barry K."/>
            <person name="Miller A.N."/>
            <person name="Grigoriev I.V."/>
            <person name="Debuchy R."/>
            <person name="Gladieux P."/>
            <person name="Hiltunen Thoren M."/>
            <person name="Johannesson H."/>
        </authorList>
    </citation>
    <scope>NUCLEOTIDE SEQUENCE</scope>
    <source>
        <strain evidence="3">CBS 508.74</strain>
    </source>
</reference>
<dbReference type="Gene3D" id="1.10.510.10">
    <property type="entry name" value="Transferase(Phosphotransferase) domain 1"/>
    <property type="match status" value="1"/>
</dbReference>
<evidence type="ECO:0000313" key="3">
    <source>
        <dbReference type="EMBL" id="KAK4116052.1"/>
    </source>
</evidence>
<dbReference type="InterPro" id="IPR011009">
    <property type="entry name" value="Kinase-like_dom_sf"/>
</dbReference>
<dbReference type="EMBL" id="MU853333">
    <property type="protein sequence ID" value="KAK4116052.1"/>
    <property type="molecule type" value="Genomic_DNA"/>
</dbReference>
<feature type="region of interest" description="Disordered" evidence="1">
    <location>
        <begin position="1"/>
        <end position="24"/>
    </location>
</feature>
<keyword evidence="4" id="KW-1185">Reference proteome</keyword>
<evidence type="ECO:0000256" key="1">
    <source>
        <dbReference type="SAM" id="MobiDB-lite"/>
    </source>
</evidence>
<feature type="region of interest" description="Disordered" evidence="1">
    <location>
        <begin position="587"/>
        <end position="615"/>
    </location>
</feature>
<feature type="domain" description="Protein kinase" evidence="2">
    <location>
        <begin position="42"/>
        <end position="529"/>
    </location>
</feature>
<dbReference type="AlphaFoldDB" id="A0AAN6TKA0"/>
<feature type="compositionally biased region" description="Acidic residues" evidence="1">
    <location>
        <begin position="644"/>
        <end position="653"/>
    </location>
</feature>
<evidence type="ECO:0000313" key="4">
    <source>
        <dbReference type="Proteomes" id="UP001302812"/>
    </source>
</evidence>
<accession>A0AAN6TKA0</accession>
<proteinExistence type="predicted"/>
<feature type="region of interest" description="Disordered" evidence="1">
    <location>
        <begin position="427"/>
        <end position="493"/>
    </location>
</feature>
<feature type="compositionally biased region" description="Low complexity" evidence="1">
    <location>
        <begin position="1"/>
        <end position="13"/>
    </location>
</feature>
<dbReference type="GeneID" id="89942591"/>
<feature type="compositionally biased region" description="Low complexity" evidence="1">
    <location>
        <begin position="631"/>
        <end position="640"/>
    </location>
</feature>
<sequence>MAQANPAQANAAPANPPPVDPEPKQRSLDYFEYYIREFNGHLRFVKILGWGGQGLVALFRDRNDDGTRAYYVVKCTLNDDPSLLEEEAEYMERFQDSEHMVQIVAPKRKAPQPESEEDPESSEDENAGDEDAGFVLFLEYFPRGTLHQLCKAAASRTPPAAMSNQTLWAFFDCSFQMALALLYPSTFWRDHKSGVKKRERIPGVPVQTDLSFGLPGYDEPSDYVHFDTDPSNILVGDFDETMYHVVSPVLKVCALLLSTQEQFTTEWNYIKEPRHIPPRLPDGEDPDQYDKNIKWRKVDRAAAAAAAAAAAGPLGGGGAGAGAGGPGGAVDGGGVGVPGGAIGGGVAGAGGVGVLAGGVAGGAVGALAGAVGAGALGSAIGGGGVPTAAAAAGGAGAPAGAIGGGAAGGGALVGGAGVPAGAPAGGGAGGGAGAAGAGGAGAQAGAAGGGGGGAGGGPPVPGAGPTTGPTSSGSQEGPAGTWRRTRRRSDVDPDLRALVARCMMDQPADRPGLHSMRGVIDNKLRQQYAANDPDNGRLRDDLADLYDLTAPPTAQPLRKLKRTPLGTQITNIDCLESAKWLKGRDNNIDMQDSVDNSEDEADGAGAQQQIQQPAAQPHWIRLRVPAALQQLQQPVPQQQPAEHEEVDIESDSNDDLHEDFFKGDSGLDGEITEEDSGPDATEEDADGVPM</sequence>
<feature type="region of interest" description="Disordered" evidence="1">
    <location>
        <begin position="106"/>
        <end position="128"/>
    </location>
</feature>
<feature type="compositionally biased region" description="Acidic residues" evidence="1">
    <location>
        <begin position="670"/>
        <end position="690"/>
    </location>
</feature>
<dbReference type="GO" id="GO:0005524">
    <property type="term" value="F:ATP binding"/>
    <property type="evidence" value="ECO:0007669"/>
    <property type="project" value="InterPro"/>
</dbReference>
<dbReference type="InterPro" id="IPR000719">
    <property type="entry name" value="Prot_kinase_dom"/>
</dbReference>
<feature type="region of interest" description="Disordered" evidence="1">
    <location>
        <begin position="631"/>
        <end position="690"/>
    </location>
</feature>
<feature type="compositionally biased region" description="Low complexity" evidence="1">
    <location>
        <begin position="603"/>
        <end position="615"/>
    </location>
</feature>
<reference evidence="3" key="2">
    <citation type="submission" date="2023-05" db="EMBL/GenBank/DDBJ databases">
        <authorList>
            <consortium name="Lawrence Berkeley National Laboratory"/>
            <person name="Steindorff A."/>
            <person name="Hensen N."/>
            <person name="Bonometti L."/>
            <person name="Westerberg I."/>
            <person name="Brannstrom I.O."/>
            <person name="Guillou S."/>
            <person name="Cros-Aarteil S."/>
            <person name="Calhoun S."/>
            <person name="Haridas S."/>
            <person name="Kuo A."/>
            <person name="Mondo S."/>
            <person name="Pangilinan J."/>
            <person name="Riley R."/>
            <person name="Labutti K."/>
            <person name="Andreopoulos B."/>
            <person name="Lipzen A."/>
            <person name="Chen C."/>
            <person name="Yanf M."/>
            <person name="Daum C."/>
            <person name="Ng V."/>
            <person name="Clum A."/>
            <person name="Ohm R."/>
            <person name="Martin F."/>
            <person name="Silar P."/>
            <person name="Natvig D."/>
            <person name="Lalanne C."/>
            <person name="Gautier V."/>
            <person name="Ament-Velasquez S.L."/>
            <person name="Kruys A."/>
            <person name="Hutchinson M.I."/>
            <person name="Powell A.J."/>
            <person name="Barry K."/>
            <person name="Miller A.N."/>
            <person name="Grigoriev I.V."/>
            <person name="Debuchy R."/>
            <person name="Gladieux P."/>
            <person name="Thoren M.H."/>
            <person name="Johannesson H."/>
        </authorList>
    </citation>
    <scope>NUCLEOTIDE SEQUENCE</scope>
    <source>
        <strain evidence="3">CBS 508.74</strain>
    </source>
</reference>
<comment type="caution">
    <text evidence="3">The sequence shown here is derived from an EMBL/GenBank/DDBJ whole genome shotgun (WGS) entry which is preliminary data.</text>
</comment>
<feature type="compositionally biased region" description="Gly residues" evidence="1">
    <location>
        <begin position="427"/>
        <end position="457"/>
    </location>
</feature>
<gene>
    <name evidence="3" type="ORF">N656DRAFT_825978</name>
</gene>
<organism evidence="3 4">
    <name type="scientific">Canariomyces notabilis</name>
    <dbReference type="NCBI Taxonomy" id="2074819"/>
    <lineage>
        <taxon>Eukaryota</taxon>
        <taxon>Fungi</taxon>
        <taxon>Dikarya</taxon>
        <taxon>Ascomycota</taxon>
        <taxon>Pezizomycotina</taxon>
        <taxon>Sordariomycetes</taxon>
        <taxon>Sordariomycetidae</taxon>
        <taxon>Sordariales</taxon>
        <taxon>Chaetomiaceae</taxon>
        <taxon>Canariomyces</taxon>
    </lineage>
</organism>
<evidence type="ECO:0000259" key="2">
    <source>
        <dbReference type="PROSITE" id="PS50011"/>
    </source>
</evidence>
<feature type="compositionally biased region" description="Acidic residues" evidence="1">
    <location>
        <begin position="114"/>
        <end position="128"/>
    </location>
</feature>
<dbReference type="GO" id="GO:0004672">
    <property type="term" value="F:protein kinase activity"/>
    <property type="evidence" value="ECO:0007669"/>
    <property type="project" value="InterPro"/>
</dbReference>
<dbReference type="RefSeq" id="XP_064673622.1">
    <property type="nucleotide sequence ID" value="XM_064818464.1"/>
</dbReference>
<dbReference type="Proteomes" id="UP001302812">
    <property type="component" value="Unassembled WGS sequence"/>
</dbReference>
<dbReference type="PROSITE" id="PS50011">
    <property type="entry name" value="PROTEIN_KINASE_DOM"/>
    <property type="match status" value="1"/>
</dbReference>
<name>A0AAN6TKA0_9PEZI</name>